<protein>
    <recommendedName>
        <fullName evidence="4">Phage protein</fullName>
    </recommendedName>
</protein>
<evidence type="ECO:0000313" key="3">
    <source>
        <dbReference type="Proteomes" id="UP001253545"/>
    </source>
</evidence>
<evidence type="ECO:0000313" key="2">
    <source>
        <dbReference type="EMBL" id="MDT0594710.1"/>
    </source>
</evidence>
<dbReference type="RefSeq" id="WP_311368170.1">
    <property type="nucleotide sequence ID" value="NZ_JAVRHX010000001.1"/>
</dbReference>
<sequence length="60" mass="6811">MQKISLPITLQLMLKQHVAAADIDDDAELNDIMSRLSDLNEKVERVKHKARLLKSNRGQA</sequence>
<evidence type="ECO:0000256" key="1">
    <source>
        <dbReference type="SAM" id="Coils"/>
    </source>
</evidence>
<gene>
    <name evidence="2" type="ORF">RM552_07660</name>
</gene>
<keyword evidence="1" id="KW-0175">Coiled coil</keyword>
<dbReference type="Proteomes" id="UP001253545">
    <property type="component" value="Unassembled WGS sequence"/>
</dbReference>
<evidence type="ECO:0008006" key="4">
    <source>
        <dbReference type="Google" id="ProtNLM"/>
    </source>
</evidence>
<keyword evidence="3" id="KW-1185">Reference proteome</keyword>
<accession>A0ABU2ZQN6</accession>
<dbReference type="EMBL" id="JAVRHX010000001">
    <property type="protein sequence ID" value="MDT0594710.1"/>
    <property type="molecule type" value="Genomic_DNA"/>
</dbReference>
<organism evidence="2 3">
    <name type="scientific">Glaciecola petra</name>
    <dbReference type="NCBI Taxonomy" id="3075602"/>
    <lineage>
        <taxon>Bacteria</taxon>
        <taxon>Pseudomonadati</taxon>
        <taxon>Pseudomonadota</taxon>
        <taxon>Gammaproteobacteria</taxon>
        <taxon>Alteromonadales</taxon>
        <taxon>Alteromonadaceae</taxon>
        <taxon>Glaciecola</taxon>
    </lineage>
</organism>
<comment type="caution">
    <text evidence="2">The sequence shown here is derived from an EMBL/GenBank/DDBJ whole genome shotgun (WGS) entry which is preliminary data.</text>
</comment>
<proteinExistence type="predicted"/>
<name>A0ABU2ZQN6_9ALTE</name>
<reference evidence="2 3" key="1">
    <citation type="submission" date="2023-09" db="EMBL/GenBank/DDBJ databases">
        <authorList>
            <person name="Rey-Velasco X."/>
        </authorList>
    </citation>
    <scope>NUCLEOTIDE SEQUENCE [LARGE SCALE GENOMIC DNA]</scope>
    <source>
        <strain evidence="2 3">P117</strain>
    </source>
</reference>
<feature type="coiled-coil region" evidence="1">
    <location>
        <begin position="29"/>
        <end position="56"/>
    </location>
</feature>